<keyword evidence="3" id="KW-1185">Reference proteome</keyword>
<dbReference type="Gene3D" id="3.30.1540.10">
    <property type="entry name" value="formyl-coa transferase, domain 3"/>
    <property type="match status" value="1"/>
</dbReference>
<proteinExistence type="predicted"/>
<dbReference type="InterPro" id="IPR023606">
    <property type="entry name" value="CoA-Trfase_III_dom_1_sf"/>
</dbReference>
<dbReference type="RefSeq" id="WP_143946991.1">
    <property type="nucleotide sequence ID" value="NZ_BAABMB010000004.1"/>
</dbReference>
<organism evidence="2 3">
    <name type="scientific">Verticiella sediminum</name>
    <dbReference type="NCBI Taxonomy" id="1247510"/>
    <lineage>
        <taxon>Bacteria</taxon>
        <taxon>Pseudomonadati</taxon>
        <taxon>Pseudomonadota</taxon>
        <taxon>Betaproteobacteria</taxon>
        <taxon>Burkholderiales</taxon>
        <taxon>Alcaligenaceae</taxon>
        <taxon>Verticiella</taxon>
    </lineage>
</organism>
<dbReference type="EMBL" id="VLTJ01000007">
    <property type="protein sequence ID" value="TSH98109.1"/>
    <property type="molecule type" value="Genomic_DNA"/>
</dbReference>
<dbReference type="InterPro" id="IPR044855">
    <property type="entry name" value="CoA-Trfase_III_dom3_sf"/>
</dbReference>
<dbReference type="PANTHER" id="PTHR48207:SF3">
    <property type="entry name" value="SUCCINATE--HYDROXYMETHYLGLUTARATE COA-TRANSFERASE"/>
    <property type="match status" value="1"/>
</dbReference>
<evidence type="ECO:0000313" key="2">
    <source>
        <dbReference type="EMBL" id="TSH98109.1"/>
    </source>
</evidence>
<gene>
    <name evidence="2" type="ORF">FOZ76_04810</name>
</gene>
<sequence>MQPRPAAQGGTGPLAGYRVLELCSTIAGPACTRLLADFGAEVIKIEPPEGDPVRNMGSHDGDVSLYGLTILRNKRLVSIDLRTDEGRALVRELAAGCDVVVENFRPGTLERMGLDYGQLAARNPGLVMVRISGYGQTGPYATRPGYGVTCEAVGGVRHMTGDPDRPPARVALAVTDEHTAVYAAFGAMMALLHRERTGQGQVVDAALYEAAFSMMEPHVPAFARLGKVPGRVGPNLPSTAPNSLYPTSDGEYVLIAANNDAIFQRLAAAMGDAGLAQDPRYATQRARAARVAELNARVGDWTRTRTAAEIETQLLDAGVPVARIYTIADIFADPHYRARDMLLSLPHETLGDVTVAGVVPKLSATPGGVRHLGGAVGADTRAVLREMLRLTEDELDRLQDQGVIVGLR</sequence>
<dbReference type="AlphaFoldDB" id="A0A556AYU5"/>
<comment type="caution">
    <text evidence="2">The sequence shown here is derived from an EMBL/GenBank/DDBJ whole genome shotgun (WGS) entry which is preliminary data.</text>
</comment>
<evidence type="ECO:0000256" key="1">
    <source>
        <dbReference type="ARBA" id="ARBA00022679"/>
    </source>
</evidence>
<dbReference type="InterPro" id="IPR050483">
    <property type="entry name" value="CoA-transferase_III_domain"/>
</dbReference>
<dbReference type="InterPro" id="IPR003673">
    <property type="entry name" value="CoA-Trfase_fam_III"/>
</dbReference>
<dbReference type="SUPFAM" id="SSF89796">
    <property type="entry name" value="CoA-transferase family III (CaiB/BaiF)"/>
    <property type="match status" value="1"/>
</dbReference>
<protein>
    <submittedName>
        <fullName evidence="2">CoA transferase</fullName>
    </submittedName>
</protein>
<dbReference type="Proteomes" id="UP000318405">
    <property type="component" value="Unassembled WGS sequence"/>
</dbReference>
<dbReference type="Pfam" id="PF02515">
    <property type="entry name" value="CoA_transf_3"/>
    <property type="match status" value="1"/>
</dbReference>
<dbReference type="GO" id="GO:0008410">
    <property type="term" value="F:CoA-transferase activity"/>
    <property type="evidence" value="ECO:0007669"/>
    <property type="project" value="TreeGrafter"/>
</dbReference>
<dbReference type="OrthoDB" id="5294844at2"/>
<evidence type="ECO:0000313" key="3">
    <source>
        <dbReference type="Proteomes" id="UP000318405"/>
    </source>
</evidence>
<dbReference type="Gene3D" id="3.40.50.10540">
    <property type="entry name" value="Crotonobetainyl-coa:carnitine coa-transferase, domain 1"/>
    <property type="match status" value="1"/>
</dbReference>
<reference evidence="2 3" key="1">
    <citation type="submission" date="2019-07" db="EMBL/GenBank/DDBJ databases">
        <title>Qingshengfaniella alkalisoli gen. nov., sp. nov., isolated from saline soil.</title>
        <authorList>
            <person name="Xu L."/>
            <person name="Huang X.-X."/>
            <person name="Sun J.-Q."/>
        </authorList>
    </citation>
    <scope>NUCLEOTIDE SEQUENCE [LARGE SCALE GENOMIC DNA]</scope>
    <source>
        <strain evidence="2 3">DSM 27279</strain>
    </source>
</reference>
<name>A0A556AYU5_9BURK</name>
<dbReference type="PANTHER" id="PTHR48207">
    <property type="entry name" value="SUCCINATE--HYDROXYMETHYLGLUTARATE COA-TRANSFERASE"/>
    <property type="match status" value="1"/>
</dbReference>
<keyword evidence="1 2" id="KW-0808">Transferase</keyword>
<accession>A0A556AYU5</accession>